<proteinExistence type="predicted"/>
<reference evidence="1" key="2">
    <citation type="submission" date="2020-09" db="EMBL/GenBank/DDBJ databases">
        <authorList>
            <person name="Sun Q."/>
            <person name="Zhou Y."/>
        </authorList>
    </citation>
    <scope>NUCLEOTIDE SEQUENCE</scope>
    <source>
        <strain evidence="1">CGMCC 1.15290</strain>
    </source>
</reference>
<dbReference type="EMBL" id="BMIB01000001">
    <property type="protein sequence ID" value="GGH59641.1"/>
    <property type="molecule type" value="Genomic_DNA"/>
</dbReference>
<dbReference type="Proteomes" id="UP000627292">
    <property type="component" value="Unassembled WGS sequence"/>
</dbReference>
<reference evidence="1" key="1">
    <citation type="journal article" date="2014" name="Int. J. Syst. Evol. Microbiol.">
        <title>Complete genome sequence of Corynebacterium casei LMG S-19264T (=DSM 44701T), isolated from a smear-ripened cheese.</title>
        <authorList>
            <consortium name="US DOE Joint Genome Institute (JGI-PGF)"/>
            <person name="Walter F."/>
            <person name="Albersmeier A."/>
            <person name="Kalinowski J."/>
            <person name="Ruckert C."/>
        </authorList>
    </citation>
    <scope>NUCLEOTIDE SEQUENCE</scope>
    <source>
        <strain evidence="1">CGMCC 1.15290</strain>
    </source>
</reference>
<accession>A0A917IQM6</accession>
<sequence length="99" mass="11447">MITEPPFSTAKKLIDSGHIQNIKDLLDTVPKTRLARAMKTAPERFNKLIENPPLFTFEDAYKIADLIGVDERTLVLIIHEEKVRQQQFKEKAQKTKTKK</sequence>
<protein>
    <submittedName>
        <fullName evidence="1">Uncharacterized protein</fullName>
    </submittedName>
</protein>
<gene>
    <name evidence="1" type="ORF">GCM10011379_06640</name>
</gene>
<evidence type="ECO:0000313" key="2">
    <source>
        <dbReference type="Proteomes" id="UP000627292"/>
    </source>
</evidence>
<evidence type="ECO:0000313" key="1">
    <source>
        <dbReference type="EMBL" id="GGH59641.1"/>
    </source>
</evidence>
<name>A0A917IQM6_9BACT</name>
<keyword evidence="2" id="KW-1185">Reference proteome</keyword>
<organism evidence="1 2">
    <name type="scientific">Filimonas zeae</name>
    <dbReference type="NCBI Taxonomy" id="1737353"/>
    <lineage>
        <taxon>Bacteria</taxon>
        <taxon>Pseudomonadati</taxon>
        <taxon>Bacteroidota</taxon>
        <taxon>Chitinophagia</taxon>
        <taxon>Chitinophagales</taxon>
        <taxon>Chitinophagaceae</taxon>
        <taxon>Filimonas</taxon>
    </lineage>
</organism>
<dbReference type="AlphaFoldDB" id="A0A917IQM6"/>
<comment type="caution">
    <text evidence="1">The sequence shown here is derived from an EMBL/GenBank/DDBJ whole genome shotgun (WGS) entry which is preliminary data.</text>
</comment>